<proteinExistence type="predicted"/>
<reference evidence="1 2" key="1">
    <citation type="submission" date="2016-10" db="EMBL/GenBank/DDBJ databases">
        <title>The genome sequence of Colletotrichum fioriniae PJ7.</title>
        <authorList>
            <person name="Baroncelli R."/>
        </authorList>
    </citation>
    <scope>NUCLEOTIDE SEQUENCE [LARGE SCALE GENOMIC DNA]</scope>
    <source>
        <strain evidence="1 2">IMI 384185</strain>
    </source>
</reference>
<keyword evidence="2" id="KW-1185">Reference proteome</keyword>
<dbReference type="GeneID" id="85379289"/>
<dbReference type="RefSeq" id="XP_060345738.1">
    <property type="nucleotide sequence ID" value="XM_060495390.1"/>
</dbReference>
<evidence type="ECO:0000313" key="2">
    <source>
        <dbReference type="Proteomes" id="UP001241169"/>
    </source>
</evidence>
<evidence type="ECO:0000313" key="1">
    <source>
        <dbReference type="EMBL" id="KAK1531482.1"/>
    </source>
</evidence>
<feature type="non-terminal residue" evidence="1">
    <location>
        <position position="1"/>
    </location>
</feature>
<organism evidence="1 2">
    <name type="scientific">Colletotrichum paranaense</name>
    <dbReference type="NCBI Taxonomy" id="1914294"/>
    <lineage>
        <taxon>Eukaryota</taxon>
        <taxon>Fungi</taxon>
        <taxon>Dikarya</taxon>
        <taxon>Ascomycota</taxon>
        <taxon>Pezizomycotina</taxon>
        <taxon>Sordariomycetes</taxon>
        <taxon>Hypocreomycetidae</taxon>
        <taxon>Glomerellales</taxon>
        <taxon>Glomerellaceae</taxon>
        <taxon>Colletotrichum</taxon>
        <taxon>Colletotrichum acutatum species complex</taxon>
    </lineage>
</organism>
<dbReference type="Proteomes" id="UP001241169">
    <property type="component" value="Unassembled WGS sequence"/>
</dbReference>
<name>A0ABQ9SAR2_9PEZI</name>
<sequence>VLPLLLLPNLENNETKSPTIARHFADFFTFGISLHHRKLELATIQPGLIIPGDQQKDRINLFSQTNPPIRTRFEQGVTKYLPRPDYPARTWWIPFDTTLPQNPTLDVSQWYFFSVTRFHSNSIACCFSSFFCHLFKPQTARISEPQKIRPPIVRAKTSLSQPFHPGFHYSVPNPTPRIQAVALPYSVPCALHLYIPTYLVSVFCSPPVRCNRINLLVRFCNSRSAAL</sequence>
<dbReference type="EMBL" id="MOPA01000009">
    <property type="protein sequence ID" value="KAK1531482.1"/>
    <property type="molecule type" value="Genomic_DNA"/>
</dbReference>
<protein>
    <submittedName>
        <fullName evidence="1">Uncharacterized protein</fullName>
    </submittedName>
</protein>
<comment type="caution">
    <text evidence="1">The sequence shown here is derived from an EMBL/GenBank/DDBJ whole genome shotgun (WGS) entry which is preliminary data.</text>
</comment>
<accession>A0ABQ9SAR2</accession>
<gene>
    <name evidence="1" type="ORF">CPAR01_11131</name>
</gene>